<dbReference type="Pfam" id="PF00512">
    <property type="entry name" value="HisKA"/>
    <property type="match status" value="1"/>
</dbReference>
<dbReference type="SUPFAM" id="SSF55785">
    <property type="entry name" value="PYP-like sensor domain (PAS domain)"/>
    <property type="match status" value="2"/>
</dbReference>
<dbReference type="PROSITE" id="PS50110">
    <property type="entry name" value="RESPONSE_REGULATORY"/>
    <property type="match status" value="1"/>
</dbReference>
<keyword evidence="10" id="KW-0812">Transmembrane</keyword>
<feature type="modified residue" description="4-aspartylphosphate" evidence="7">
    <location>
        <position position="959"/>
    </location>
</feature>
<dbReference type="InterPro" id="IPR004358">
    <property type="entry name" value="Sig_transdc_His_kin-like_C"/>
</dbReference>
<evidence type="ECO:0000256" key="1">
    <source>
        <dbReference type="ARBA" id="ARBA00000085"/>
    </source>
</evidence>
<dbReference type="SMART" id="SM00388">
    <property type="entry name" value="HisKA"/>
    <property type="match status" value="1"/>
</dbReference>
<protein>
    <recommendedName>
        <fullName evidence="3">histidine kinase</fullName>
        <ecNumber evidence="3">2.7.13.3</ecNumber>
    </recommendedName>
</protein>
<dbReference type="PROSITE" id="PS50109">
    <property type="entry name" value="HIS_KIN"/>
    <property type="match status" value="1"/>
</dbReference>
<evidence type="ECO:0000259" key="13">
    <source>
        <dbReference type="PROSITE" id="PS50112"/>
    </source>
</evidence>
<dbReference type="SUPFAM" id="SSF52172">
    <property type="entry name" value="CheY-like"/>
    <property type="match status" value="1"/>
</dbReference>
<evidence type="ECO:0000256" key="7">
    <source>
        <dbReference type="PROSITE-ProRule" id="PRU00169"/>
    </source>
</evidence>
<evidence type="ECO:0000256" key="9">
    <source>
        <dbReference type="SAM" id="MobiDB-lite"/>
    </source>
</evidence>
<dbReference type="InterPro" id="IPR011006">
    <property type="entry name" value="CheY-like_superfamily"/>
</dbReference>
<comment type="subcellular location">
    <subcellularLocation>
        <location evidence="2">Membrane</location>
    </subcellularLocation>
</comment>
<dbReference type="InterPro" id="IPR001789">
    <property type="entry name" value="Sig_transdc_resp-reg_receiver"/>
</dbReference>
<dbReference type="SMART" id="SM00448">
    <property type="entry name" value="REC"/>
    <property type="match status" value="1"/>
</dbReference>
<dbReference type="PROSITE" id="PS50112">
    <property type="entry name" value="PAS"/>
    <property type="match status" value="1"/>
</dbReference>
<dbReference type="SUPFAM" id="SSF55874">
    <property type="entry name" value="ATPase domain of HSP90 chaperone/DNA topoisomerase II/histidine kinase"/>
    <property type="match status" value="1"/>
</dbReference>
<dbReference type="InterPro" id="IPR035965">
    <property type="entry name" value="PAS-like_dom_sf"/>
</dbReference>
<feature type="domain" description="Response regulatory" evidence="12">
    <location>
        <begin position="909"/>
        <end position="1024"/>
    </location>
</feature>
<dbReference type="Pfam" id="PF13188">
    <property type="entry name" value="PAS_8"/>
    <property type="match status" value="1"/>
</dbReference>
<feature type="region of interest" description="Disordered" evidence="9">
    <location>
        <begin position="879"/>
        <end position="900"/>
    </location>
</feature>
<dbReference type="Proteomes" id="UP001501588">
    <property type="component" value="Unassembled WGS sequence"/>
</dbReference>
<keyword evidence="5" id="KW-0808">Transferase</keyword>
<dbReference type="Pfam" id="PF02518">
    <property type="entry name" value="HATPase_c"/>
    <property type="match status" value="1"/>
</dbReference>
<name>A0ABP3R8J4_9PROT</name>
<dbReference type="CDD" id="cd00082">
    <property type="entry name" value="HisKA"/>
    <property type="match status" value="1"/>
</dbReference>
<dbReference type="Gene3D" id="3.30.450.20">
    <property type="entry name" value="PAS domain"/>
    <property type="match status" value="2"/>
</dbReference>
<dbReference type="InterPro" id="IPR003661">
    <property type="entry name" value="HisK_dim/P_dom"/>
</dbReference>
<evidence type="ECO:0000259" key="14">
    <source>
        <dbReference type="PROSITE" id="PS50113"/>
    </source>
</evidence>
<dbReference type="PANTHER" id="PTHR43065">
    <property type="entry name" value="SENSOR HISTIDINE KINASE"/>
    <property type="match status" value="1"/>
</dbReference>
<keyword evidence="17" id="KW-1185">Reference proteome</keyword>
<proteinExistence type="predicted"/>
<dbReference type="SMART" id="SM00387">
    <property type="entry name" value="HATPase_c"/>
    <property type="match status" value="1"/>
</dbReference>
<dbReference type="Gene3D" id="3.40.50.2300">
    <property type="match status" value="1"/>
</dbReference>
<dbReference type="SUPFAM" id="SSF47384">
    <property type="entry name" value="Homodimeric domain of signal transducing histidine kinase"/>
    <property type="match status" value="1"/>
</dbReference>
<evidence type="ECO:0000256" key="4">
    <source>
        <dbReference type="ARBA" id="ARBA00022553"/>
    </source>
</evidence>
<keyword evidence="10" id="KW-1133">Transmembrane helix</keyword>
<dbReference type="InterPro" id="IPR000014">
    <property type="entry name" value="PAS"/>
</dbReference>
<dbReference type="InterPro" id="IPR036097">
    <property type="entry name" value="HisK_dim/P_sf"/>
</dbReference>
<comment type="caution">
    <text evidence="16">The sequence shown here is derived from an EMBL/GenBank/DDBJ whole genome shotgun (WGS) entry which is preliminary data.</text>
</comment>
<dbReference type="CDD" id="cd18161">
    <property type="entry name" value="REC_hyHK_blue-like"/>
    <property type="match status" value="1"/>
</dbReference>
<comment type="catalytic activity">
    <reaction evidence="1">
        <text>ATP + protein L-histidine = ADP + protein N-phospho-L-histidine.</text>
        <dbReference type="EC" id="2.7.13.3"/>
    </reaction>
</comment>
<dbReference type="InterPro" id="IPR036890">
    <property type="entry name" value="HATPase_C_sf"/>
</dbReference>
<evidence type="ECO:0000256" key="5">
    <source>
        <dbReference type="ARBA" id="ARBA00022679"/>
    </source>
</evidence>
<keyword evidence="6" id="KW-0418">Kinase</keyword>
<evidence type="ECO:0000256" key="8">
    <source>
        <dbReference type="SAM" id="Coils"/>
    </source>
</evidence>
<keyword evidence="10" id="KW-0472">Membrane</keyword>
<evidence type="ECO:0000259" key="15">
    <source>
        <dbReference type="PROSITE" id="PS50885"/>
    </source>
</evidence>
<dbReference type="RefSeq" id="WP_343897977.1">
    <property type="nucleotide sequence ID" value="NZ_BAAAFZ010000096.1"/>
</dbReference>
<dbReference type="InterPro" id="IPR013655">
    <property type="entry name" value="PAS_fold_3"/>
</dbReference>
<keyword evidence="8" id="KW-0175">Coiled coil</keyword>
<dbReference type="CDD" id="cd18774">
    <property type="entry name" value="PDC2_HK_sensor"/>
    <property type="match status" value="1"/>
</dbReference>
<reference evidence="17" key="1">
    <citation type="journal article" date="2019" name="Int. J. Syst. Evol. Microbiol.">
        <title>The Global Catalogue of Microorganisms (GCM) 10K type strain sequencing project: providing services to taxonomists for standard genome sequencing and annotation.</title>
        <authorList>
            <consortium name="The Broad Institute Genomics Platform"/>
            <consortium name="The Broad Institute Genome Sequencing Center for Infectious Disease"/>
            <person name="Wu L."/>
            <person name="Ma J."/>
        </authorList>
    </citation>
    <scope>NUCLEOTIDE SEQUENCE [LARGE SCALE GENOMIC DNA]</scope>
    <source>
        <strain evidence="17">JCM 9933</strain>
    </source>
</reference>
<dbReference type="InterPro" id="IPR000700">
    <property type="entry name" value="PAS-assoc_C"/>
</dbReference>
<dbReference type="EC" id="2.7.13.3" evidence="3"/>
<accession>A0ABP3R8J4</accession>
<feature type="domain" description="HAMP" evidence="15">
    <location>
        <begin position="310"/>
        <end position="361"/>
    </location>
</feature>
<dbReference type="SMART" id="SM00091">
    <property type="entry name" value="PAS"/>
    <property type="match status" value="2"/>
</dbReference>
<dbReference type="PROSITE" id="PS50885">
    <property type="entry name" value="HAMP"/>
    <property type="match status" value="1"/>
</dbReference>
<dbReference type="Pfam" id="PF08447">
    <property type="entry name" value="PAS_3"/>
    <property type="match status" value="1"/>
</dbReference>
<dbReference type="NCBIfam" id="TIGR00229">
    <property type="entry name" value="sensory_box"/>
    <property type="match status" value="2"/>
</dbReference>
<dbReference type="Gene3D" id="1.10.287.130">
    <property type="match status" value="1"/>
</dbReference>
<dbReference type="PROSITE" id="PS50113">
    <property type="entry name" value="PAC"/>
    <property type="match status" value="1"/>
</dbReference>
<evidence type="ECO:0000256" key="6">
    <source>
        <dbReference type="ARBA" id="ARBA00022777"/>
    </source>
</evidence>
<evidence type="ECO:0000259" key="11">
    <source>
        <dbReference type="PROSITE" id="PS50109"/>
    </source>
</evidence>
<dbReference type="SMART" id="SM00086">
    <property type="entry name" value="PAC"/>
    <property type="match status" value="2"/>
</dbReference>
<evidence type="ECO:0000259" key="12">
    <source>
        <dbReference type="PROSITE" id="PS50110"/>
    </source>
</evidence>
<keyword evidence="4 7" id="KW-0597">Phosphoprotein</keyword>
<evidence type="ECO:0000313" key="17">
    <source>
        <dbReference type="Proteomes" id="UP001501588"/>
    </source>
</evidence>
<dbReference type="InterPro" id="IPR005467">
    <property type="entry name" value="His_kinase_dom"/>
</dbReference>
<organism evidence="16 17">
    <name type="scientific">Craurococcus roseus</name>
    <dbReference type="NCBI Taxonomy" id="77585"/>
    <lineage>
        <taxon>Bacteria</taxon>
        <taxon>Pseudomonadati</taxon>
        <taxon>Pseudomonadota</taxon>
        <taxon>Alphaproteobacteria</taxon>
        <taxon>Acetobacterales</taxon>
        <taxon>Acetobacteraceae</taxon>
        <taxon>Craurococcus</taxon>
    </lineage>
</organism>
<evidence type="ECO:0000256" key="2">
    <source>
        <dbReference type="ARBA" id="ARBA00004370"/>
    </source>
</evidence>
<feature type="transmembrane region" description="Helical" evidence="10">
    <location>
        <begin position="20"/>
        <end position="43"/>
    </location>
</feature>
<feature type="coiled-coil region" evidence="8">
    <location>
        <begin position="486"/>
        <end position="513"/>
    </location>
</feature>
<evidence type="ECO:0000256" key="10">
    <source>
        <dbReference type="SAM" id="Phobius"/>
    </source>
</evidence>
<feature type="domain" description="PAS" evidence="13">
    <location>
        <begin position="525"/>
        <end position="567"/>
    </location>
</feature>
<feature type="domain" description="Histidine kinase" evidence="11">
    <location>
        <begin position="649"/>
        <end position="876"/>
    </location>
</feature>
<dbReference type="Pfam" id="PF00072">
    <property type="entry name" value="Response_reg"/>
    <property type="match status" value="1"/>
</dbReference>
<dbReference type="InterPro" id="IPR003660">
    <property type="entry name" value="HAMP_dom"/>
</dbReference>
<evidence type="ECO:0000256" key="3">
    <source>
        <dbReference type="ARBA" id="ARBA00012438"/>
    </source>
</evidence>
<dbReference type="CDD" id="cd00130">
    <property type="entry name" value="PAS"/>
    <property type="match status" value="1"/>
</dbReference>
<dbReference type="PANTHER" id="PTHR43065:SF42">
    <property type="entry name" value="TWO-COMPONENT SENSOR PPRA"/>
    <property type="match status" value="1"/>
</dbReference>
<dbReference type="PRINTS" id="PR00344">
    <property type="entry name" value="BCTRLSENSOR"/>
</dbReference>
<evidence type="ECO:0000313" key="16">
    <source>
        <dbReference type="EMBL" id="GAA0604758.1"/>
    </source>
</evidence>
<dbReference type="CDD" id="cd16919">
    <property type="entry name" value="HATPase_CckA-like"/>
    <property type="match status" value="1"/>
</dbReference>
<dbReference type="InterPro" id="IPR003594">
    <property type="entry name" value="HATPase_dom"/>
</dbReference>
<sequence>MPPAAAAPARRRDSTVRRHLAALVLALALPVTLFVGVVLWRFADAERARLEAQAVAAAHSAALSVDRELAGLMSTAEVVSLFDSLQAGDLRTFYAQTLAVQERTGVSVVLRDLSGQQVVNTRVPWGEPLPKVNLEIDAEALRTGRPVVSNVMQGVVLRAPLFAITRPVTKAGEAAYLLSLSLPADRVRRALAEEFEASRIPRDWVLAVVDRADSILARSARHDEFVGRPATRDLQDATREGAEGTWMGTTADGRPIFGAFARSRLSGWRVAVGVPADALSAPLRQALATLGALGAGFTALSAALALRVGRRIERPIAALAGRAAALGRGEAVTPLETPVREVNRVAGELAGASAALEEREAALRRSEARLRAILDTVPVGVVIAEAPSGRIVEGNKQAERVFGHPVLPSPDVESYREWVSRHPDGHQVTPSEYPLSRVVRGEVERAELEVLYMRGDEREAWVRLVAAPIRDEAGRTVGGVVACLDIDREKRAEAALLRANEELERRVAERTAERDRMWRLSTDLMLVARFDSTIAAVNPAWTALLGWTEAELLGARFLDLVHPDDAERTLAEAGRLAGGLTTLRFENRYRHKDGSHRWLSWIAVPEAGFIHAVARDVTAEKAAQAELAEAQERLRQAQKMEAVGQLTGGVAHDFNNLLQVILGSIDLLRRRGAVPEGDERGRRSLDNAAEAAKRGAALTARLLAFSRRQTLDPKPVDANKLVAGMSDLLRRALGEAVRLETVLAGGLWRTCVDPNQLENAILNLAVNARDAMPEDGGKLTVETANADLDERYAREHEDVEPGQYVMVAVSDTGSGMPPEVAARAFEPFFTTKEVGQGTGLGLSQVYGFVKQSGGHVKIYSEPGEGTSVKVYLPRLREAAGGGRDPRAEEGPAGAGGAARAALPAGEGETVLVVEDEGNVRRFTTEALRELGYRVLEADGARAALDLLDSHGEIALLFTDVVMPEVNGRRLADEALRRRPGLKVLFTTGYSRNAIIHNGVLDPGVQLIVKPFTMKDLAAKLRAVLGRRG</sequence>
<gene>
    <name evidence="16" type="ORF">GCM10009416_47970</name>
</gene>
<feature type="domain" description="PAC" evidence="14">
    <location>
        <begin position="446"/>
        <end position="498"/>
    </location>
</feature>
<dbReference type="Gene3D" id="3.30.565.10">
    <property type="entry name" value="Histidine kinase-like ATPase, C-terminal domain"/>
    <property type="match status" value="1"/>
</dbReference>
<dbReference type="InterPro" id="IPR001610">
    <property type="entry name" value="PAC"/>
</dbReference>
<dbReference type="EMBL" id="BAAAFZ010000096">
    <property type="protein sequence ID" value="GAA0604758.1"/>
    <property type="molecule type" value="Genomic_DNA"/>
</dbReference>